<protein>
    <submittedName>
        <fullName evidence="3">Uncharacterized protein LOC136086290</fullName>
    </submittedName>
</protein>
<reference evidence="3" key="1">
    <citation type="submission" date="2025-08" db="UniProtKB">
        <authorList>
            <consortium name="RefSeq"/>
        </authorList>
    </citation>
    <scope>IDENTIFICATION</scope>
</reference>
<gene>
    <name evidence="3" type="primary">LOC136086290</name>
</gene>
<dbReference type="Pfam" id="PF00078">
    <property type="entry name" value="RVT_1"/>
    <property type="match status" value="1"/>
</dbReference>
<dbReference type="SUPFAM" id="SSF56672">
    <property type="entry name" value="DNA/RNA polymerases"/>
    <property type="match status" value="1"/>
</dbReference>
<dbReference type="RefSeq" id="XP_065664655.1">
    <property type="nucleotide sequence ID" value="XM_065808583.1"/>
</dbReference>
<dbReference type="GeneID" id="136086290"/>
<dbReference type="Proteomes" id="UP001652625">
    <property type="component" value="Chromosome 10"/>
</dbReference>
<evidence type="ECO:0000313" key="3">
    <source>
        <dbReference type="RefSeq" id="XP_065664655.1"/>
    </source>
</evidence>
<evidence type="ECO:0000259" key="1">
    <source>
        <dbReference type="Pfam" id="PF00078"/>
    </source>
</evidence>
<dbReference type="PANTHER" id="PTHR33395:SF22">
    <property type="entry name" value="REVERSE TRANSCRIPTASE DOMAIN-CONTAINING PROTEIN"/>
    <property type="match status" value="1"/>
</dbReference>
<dbReference type="InterPro" id="IPR043502">
    <property type="entry name" value="DNA/RNA_pol_sf"/>
</dbReference>
<dbReference type="PANTHER" id="PTHR33395">
    <property type="entry name" value="TRANSCRIPTASE, PUTATIVE-RELATED-RELATED"/>
    <property type="match status" value="1"/>
</dbReference>
<feature type="domain" description="Reverse transcriptase" evidence="1">
    <location>
        <begin position="203"/>
        <end position="314"/>
    </location>
</feature>
<organism evidence="2 3">
    <name type="scientific">Hydra vulgaris</name>
    <name type="common">Hydra</name>
    <name type="synonym">Hydra attenuata</name>
    <dbReference type="NCBI Taxonomy" id="6087"/>
    <lineage>
        <taxon>Eukaryota</taxon>
        <taxon>Metazoa</taxon>
        <taxon>Cnidaria</taxon>
        <taxon>Hydrozoa</taxon>
        <taxon>Hydroidolina</taxon>
        <taxon>Anthoathecata</taxon>
        <taxon>Aplanulata</taxon>
        <taxon>Hydridae</taxon>
        <taxon>Hydra</taxon>
    </lineage>
</organism>
<dbReference type="CDD" id="cd01650">
    <property type="entry name" value="RT_nLTR_like"/>
    <property type="match status" value="1"/>
</dbReference>
<proteinExistence type="predicted"/>
<keyword evidence="2" id="KW-1185">Reference proteome</keyword>
<dbReference type="InterPro" id="IPR000477">
    <property type="entry name" value="RT_dom"/>
</dbReference>
<evidence type="ECO:0000313" key="2">
    <source>
        <dbReference type="Proteomes" id="UP001652625"/>
    </source>
</evidence>
<sequence>MTKEQLSLICLKKSLWVRNVSSKWKITSLVREYRENRKFVKKLSHSSLKSFEIALANDKRNPKRLFSYINSKRSVTNQISSMRITSSSEIISSEKITIANSLNNQFQSVFSKEPSNNNLPRFDRRTNTTLSSKSFDTLATLMELSALDISKSLGVDNVSPHILRFYSTSMSSPLTLIFQKSFDNGEIPSSWFKANVTPLFKKGSRIDHSNYRPISLTSIPCKIMEKLVMKATMQHLKSNNLLSNSQHGFLEKKVCITNLLETMDFLTGNIARNLPVDVVFLDFAKAFDKVPHQRMLYKLKMYGIKSNLLNWLFYSTGLNESSLATLNRIGYL</sequence>
<accession>A0ABM4CS28</accession>
<name>A0ABM4CS28_HYDVU</name>